<accession>M5UAM2</accession>
<dbReference type="Proteomes" id="UP000011885">
    <property type="component" value="Unassembled WGS sequence"/>
</dbReference>
<sequence>MYHETESRLLHDVPSDADVRPQFHVWCVADRRSESTVPTRISLTRFNIAR</sequence>
<gene>
    <name evidence="1" type="ORF">RSSM_00090</name>
</gene>
<protein>
    <submittedName>
        <fullName evidence="1">Uncharacterized protein</fullName>
    </submittedName>
</protein>
<dbReference type="EMBL" id="ANOH01000004">
    <property type="protein sequence ID" value="EMI58482.1"/>
    <property type="molecule type" value="Genomic_DNA"/>
</dbReference>
<name>M5UAM2_9BACT</name>
<evidence type="ECO:0000313" key="1">
    <source>
        <dbReference type="EMBL" id="EMI58482.1"/>
    </source>
</evidence>
<keyword evidence="2" id="KW-1185">Reference proteome</keyword>
<organism evidence="1 2">
    <name type="scientific">Rhodopirellula sallentina SM41</name>
    <dbReference type="NCBI Taxonomy" id="1263870"/>
    <lineage>
        <taxon>Bacteria</taxon>
        <taxon>Pseudomonadati</taxon>
        <taxon>Planctomycetota</taxon>
        <taxon>Planctomycetia</taxon>
        <taxon>Pirellulales</taxon>
        <taxon>Pirellulaceae</taxon>
        <taxon>Rhodopirellula</taxon>
    </lineage>
</organism>
<dbReference type="AlphaFoldDB" id="M5UAM2"/>
<comment type="caution">
    <text evidence="1">The sequence shown here is derived from an EMBL/GenBank/DDBJ whole genome shotgun (WGS) entry which is preliminary data.</text>
</comment>
<reference evidence="1 2" key="1">
    <citation type="journal article" date="2013" name="Mar. Genomics">
        <title>Expression of sulfatases in Rhodopirellula baltica and the diversity of sulfatases in the genus Rhodopirellula.</title>
        <authorList>
            <person name="Wegner C.E."/>
            <person name="Richter-Heitmann T."/>
            <person name="Klindworth A."/>
            <person name="Klockow C."/>
            <person name="Richter M."/>
            <person name="Achstetter T."/>
            <person name="Glockner F.O."/>
            <person name="Harder J."/>
        </authorList>
    </citation>
    <scope>NUCLEOTIDE SEQUENCE [LARGE SCALE GENOMIC DNA]</scope>
    <source>
        <strain evidence="1 2">SM41</strain>
    </source>
</reference>
<proteinExistence type="predicted"/>
<evidence type="ECO:0000313" key="2">
    <source>
        <dbReference type="Proteomes" id="UP000011885"/>
    </source>
</evidence>